<dbReference type="PANTHER" id="PTHR44858">
    <property type="entry name" value="TETRATRICOPEPTIDE REPEAT PROTEIN 6"/>
    <property type="match status" value="1"/>
</dbReference>
<dbReference type="Proteomes" id="UP000295390">
    <property type="component" value="Unassembled WGS sequence"/>
</dbReference>
<dbReference type="PROSITE" id="PS50005">
    <property type="entry name" value="TPR"/>
    <property type="match status" value="2"/>
</dbReference>
<dbReference type="OrthoDB" id="935812at2"/>
<dbReference type="PANTHER" id="PTHR44858:SF1">
    <property type="entry name" value="UDP-N-ACETYLGLUCOSAMINE--PEPTIDE N-ACETYLGLUCOSAMINYLTRANSFERASE SPINDLY-RELATED"/>
    <property type="match status" value="1"/>
</dbReference>
<dbReference type="SMART" id="SM00028">
    <property type="entry name" value="TPR"/>
    <property type="match status" value="4"/>
</dbReference>
<evidence type="ECO:0000313" key="5">
    <source>
        <dbReference type="Proteomes" id="UP000295390"/>
    </source>
</evidence>
<protein>
    <submittedName>
        <fullName evidence="4">Tetratricopeptide repeat protein</fullName>
    </submittedName>
</protein>
<reference evidence="4 5" key="1">
    <citation type="submission" date="2019-03" db="EMBL/GenBank/DDBJ databases">
        <title>Genomic Encyclopedia of Type Strains, Phase III (KMG-III): the genomes of soil and plant-associated and newly described type strains.</title>
        <authorList>
            <person name="Whitman W."/>
        </authorList>
    </citation>
    <scope>NUCLEOTIDE SEQUENCE [LARGE SCALE GENOMIC DNA]</scope>
    <source>
        <strain evidence="4 5">CECT 8283</strain>
    </source>
</reference>
<name>A0A4R6TCN7_9FLAO</name>
<accession>A0A4R6TCN7</accession>
<feature type="repeat" description="TPR" evidence="3">
    <location>
        <begin position="192"/>
        <end position="225"/>
    </location>
</feature>
<proteinExistence type="predicted"/>
<dbReference type="Pfam" id="PF13181">
    <property type="entry name" value="TPR_8"/>
    <property type="match status" value="4"/>
</dbReference>
<dbReference type="SUPFAM" id="SSF48452">
    <property type="entry name" value="TPR-like"/>
    <property type="match status" value="1"/>
</dbReference>
<dbReference type="InterPro" id="IPR050498">
    <property type="entry name" value="Ycf3"/>
</dbReference>
<gene>
    <name evidence="4" type="ORF">DFQ07_2714</name>
</gene>
<evidence type="ECO:0000256" key="1">
    <source>
        <dbReference type="ARBA" id="ARBA00022737"/>
    </source>
</evidence>
<feature type="repeat" description="TPR" evidence="3">
    <location>
        <begin position="227"/>
        <end position="260"/>
    </location>
</feature>
<evidence type="ECO:0000313" key="4">
    <source>
        <dbReference type="EMBL" id="TDQ22697.1"/>
    </source>
</evidence>
<dbReference type="AlphaFoldDB" id="A0A4R6TCN7"/>
<keyword evidence="5" id="KW-1185">Reference proteome</keyword>
<dbReference type="PROSITE" id="PS51257">
    <property type="entry name" value="PROKAR_LIPOPROTEIN"/>
    <property type="match status" value="1"/>
</dbReference>
<comment type="caution">
    <text evidence="4">The sequence shown here is derived from an EMBL/GenBank/DDBJ whole genome shotgun (WGS) entry which is preliminary data.</text>
</comment>
<dbReference type="InterPro" id="IPR019734">
    <property type="entry name" value="TPR_rpt"/>
</dbReference>
<organism evidence="4 5">
    <name type="scientific">Tenacibaculum caenipelagi</name>
    <dbReference type="NCBI Taxonomy" id="1325435"/>
    <lineage>
        <taxon>Bacteria</taxon>
        <taxon>Pseudomonadati</taxon>
        <taxon>Bacteroidota</taxon>
        <taxon>Flavobacteriia</taxon>
        <taxon>Flavobacteriales</taxon>
        <taxon>Flavobacteriaceae</taxon>
        <taxon>Tenacibaculum</taxon>
    </lineage>
</organism>
<evidence type="ECO:0000256" key="2">
    <source>
        <dbReference type="ARBA" id="ARBA00022803"/>
    </source>
</evidence>
<keyword evidence="1" id="KW-0677">Repeat</keyword>
<sequence>MSLKKVLFIIVISFVFSCKTENKMSSDKLTDKLTDKERDSIAKRFDDISVYFIQPSQIHREYKDSAIAIHPEKVDYIQRLSYSYKKVGDHIKAMEILNKAVDIDTAKGQVNALQYRAWTLLYYYRDYEGAIKDVDLIEKITGDKYSACWGEPCGLQKGEALYKLGKYDEAIKEFITVNEEEEKLGFNITDNHLVFFYLGRCYAEKEDYKNAIINFEKSLKGAYNMFPEAYYQLGLIYKNQKDYIKAKECFLKAKEMPEYKMNEPYFERFDEVFPYMIEKELKELN</sequence>
<evidence type="ECO:0000256" key="3">
    <source>
        <dbReference type="PROSITE-ProRule" id="PRU00339"/>
    </source>
</evidence>
<keyword evidence="2 3" id="KW-0802">TPR repeat</keyword>
<dbReference type="Gene3D" id="1.25.40.10">
    <property type="entry name" value="Tetratricopeptide repeat domain"/>
    <property type="match status" value="2"/>
</dbReference>
<dbReference type="EMBL" id="SNYH01000006">
    <property type="protein sequence ID" value="TDQ22697.1"/>
    <property type="molecule type" value="Genomic_DNA"/>
</dbReference>
<dbReference type="InterPro" id="IPR011990">
    <property type="entry name" value="TPR-like_helical_dom_sf"/>
</dbReference>